<comment type="subcellular location">
    <subcellularLocation>
        <location evidence="1">Nucleus</location>
    </subcellularLocation>
</comment>
<evidence type="ECO:0000259" key="10">
    <source>
        <dbReference type="PROSITE" id="PS50157"/>
    </source>
</evidence>
<dbReference type="Pfam" id="PF13465">
    <property type="entry name" value="zf-H2C2_2"/>
    <property type="match status" value="1"/>
</dbReference>
<keyword evidence="2" id="KW-0479">Metal-binding</keyword>
<dbReference type="GO" id="GO:0000981">
    <property type="term" value="F:DNA-binding transcription factor activity, RNA polymerase II-specific"/>
    <property type="evidence" value="ECO:0007669"/>
    <property type="project" value="InterPro"/>
</dbReference>
<dbReference type="OrthoDB" id="10018191at2759"/>
<dbReference type="PROSITE" id="PS50157">
    <property type="entry name" value="ZINC_FINGER_C2H2_2"/>
    <property type="match status" value="2"/>
</dbReference>
<accession>A0A2J6QXN6</accession>
<keyword evidence="5" id="KW-0862">Zinc</keyword>
<dbReference type="GO" id="GO:0000978">
    <property type="term" value="F:RNA polymerase II cis-regulatory region sequence-specific DNA binding"/>
    <property type="evidence" value="ECO:0007669"/>
    <property type="project" value="InterPro"/>
</dbReference>
<organism evidence="11 12">
    <name type="scientific">Hyaloscypha variabilis (strain UAMH 11265 / GT02V1 / F)</name>
    <name type="common">Meliniomyces variabilis</name>
    <dbReference type="NCBI Taxonomy" id="1149755"/>
    <lineage>
        <taxon>Eukaryota</taxon>
        <taxon>Fungi</taxon>
        <taxon>Dikarya</taxon>
        <taxon>Ascomycota</taxon>
        <taxon>Pezizomycotina</taxon>
        <taxon>Leotiomycetes</taxon>
        <taxon>Helotiales</taxon>
        <taxon>Hyaloscyphaceae</taxon>
        <taxon>Hyaloscypha</taxon>
        <taxon>Hyaloscypha variabilis</taxon>
    </lineage>
</organism>
<evidence type="ECO:0000256" key="2">
    <source>
        <dbReference type="ARBA" id="ARBA00022723"/>
    </source>
</evidence>
<feature type="domain" description="C2H2-type" evidence="10">
    <location>
        <begin position="1"/>
        <end position="26"/>
    </location>
</feature>
<evidence type="ECO:0000256" key="3">
    <source>
        <dbReference type="ARBA" id="ARBA00022737"/>
    </source>
</evidence>
<keyword evidence="7" id="KW-0804">Transcription</keyword>
<dbReference type="PANTHER" id="PTHR40626">
    <property type="entry name" value="MIP31509P"/>
    <property type="match status" value="1"/>
</dbReference>
<dbReference type="EMBL" id="KZ613964">
    <property type="protein sequence ID" value="PMD31024.1"/>
    <property type="molecule type" value="Genomic_DNA"/>
</dbReference>
<dbReference type="GO" id="GO:0000785">
    <property type="term" value="C:chromatin"/>
    <property type="evidence" value="ECO:0007669"/>
    <property type="project" value="TreeGrafter"/>
</dbReference>
<keyword evidence="12" id="KW-1185">Reference proteome</keyword>
<keyword evidence="6" id="KW-0805">Transcription regulation</keyword>
<dbReference type="GO" id="GO:0005634">
    <property type="term" value="C:nucleus"/>
    <property type="evidence" value="ECO:0007669"/>
    <property type="project" value="UniProtKB-SubCell"/>
</dbReference>
<dbReference type="FunFam" id="3.30.160.60:FF:000145">
    <property type="entry name" value="Zinc finger protein 574"/>
    <property type="match status" value="1"/>
</dbReference>
<dbReference type="PANTHER" id="PTHR40626:SF11">
    <property type="entry name" value="ZINC FINGER PROTEIN YPR022C"/>
    <property type="match status" value="1"/>
</dbReference>
<protein>
    <recommendedName>
        <fullName evidence="10">C2H2-type domain-containing protein</fullName>
    </recommendedName>
</protein>
<evidence type="ECO:0000256" key="6">
    <source>
        <dbReference type="ARBA" id="ARBA00023015"/>
    </source>
</evidence>
<dbReference type="Proteomes" id="UP000235786">
    <property type="component" value="Unassembled WGS sequence"/>
</dbReference>
<dbReference type="InterPro" id="IPR036236">
    <property type="entry name" value="Znf_C2H2_sf"/>
</dbReference>
<feature type="non-terminal residue" evidence="11">
    <location>
        <position position="1"/>
    </location>
</feature>
<evidence type="ECO:0000256" key="5">
    <source>
        <dbReference type="ARBA" id="ARBA00022833"/>
    </source>
</evidence>
<keyword evidence="3" id="KW-0677">Repeat</keyword>
<dbReference type="STRING" id="1149755.A0A2J6QXN6"/>
<name>A0A2J6QXN6_HYAVF</name>
<keyword evidence="8" id="KW-0539">Nucleus</keyword>
<evidence type="ECO:0000313" key="12">
    <source>
        <dbReference type="Proteomes" id="UP000235786"/>
    </source>
</evidence>
<dbReference type="SUPFAM" id="SSF57667">
    <property type="entry name" value="beta-beta-alpha zinc fingers"/>
    <property type="match status" value="1"/>
</dbReference>
<evidence type="ECO:0000256" key="4">
    <source>
        <dbReference type="ARBA" id="ARBA00022771"/>
    </source>
</evidence>
<dbReference type="Gene3D" id="3.30.160.60">
    <property type="entry name" value="Classic Zinc Finger"/>
    <property type="match status" value="2"/>
</dbReference>
<dbReference type="PROSITE" id="PS00028">
    <property type="entry name" value="ZINC_FINGER_C2H2_1"/>
    <property type="match status" value="2"/>
</dbReference>
<dbReference type="AlphaFoldDB" id="A0A2J6QXN6"/>
<dbReference type="FunFam" id="3.30.160.60:FF:001289">
    <property type="entry name" value="Zinc finger protein 574"/>
    <property type="match status" value="1"/>
</dbReference>
<evidence type="ECO:0000256" key="8">
    <source>
        <dbReference type="ARBA" id="ARBA00023242"/>
    </source>
</evidence>
<gene>
    <name evidence="11" type="ORF">L207DRAFT_389917</name>
</gene>
<evidence type="ECO:0000256" key="1">
    <source>
        <dbReference type="ARBA" id="ARBA00004123"/>
    </source>
</evidence>
<dbReference type="InterPro" id="IPR013087">
    <property type="entry name" value="Znf_C2H2_type"/>
</dbReference>
<feature type="non-terminal residue" evidence="11">
    <location>
        <position position="50"/>
    </location>
</feature>
<evidence type="ECO:0000256" key="9">
    <source>
        <dbReference type="PROSITE-ProRule" id="PRU00042"/>
    </source>
</evidence>
<evidence type="ECO:0000256" key="7">
    <source>
        <dbReference type="ARBA" id="ARBA00023163"/>
    </source>
</evidence>
<evidence type="ECO:0000313" key="11">
    <source>
        <dbReference type="EMBL" id="PMD31024.1"/>
    </source>
</evidence>
<dbReference type="SMART" id="SM00355">
    <property type="entry name" value="ZnF_C2H2"/>
    <property type="match status" value="2"/>
</dbReference>
<sequence>CPFCPRAFSKHEHLARHLRSHTKEKPFQCSICDKSFGRQDTLLRHTRSHS</sequence>
<proteinExistence type="predicted"/>
<reference evidence="11 12" key="1">
    <citation type="submission" date="2016-04" db="EMBL/GenBank/DDBJ databases">
        <title>A degradative enzymes factory behind the ericoid mycorrhizal symbiosis.</title>
        <authorList>
            <consortium name="DOE Joint Genome Institute"/>
            <person name="Martino E."/>
            <person name="Morin E."/>
            <person name="Grelet G."/>
            <person name="Kuo A."/>
            <person name="Kohler A."/>
            <person name="Daghino S."/>
            <person name="Barry K."/>
            <person name="Choi C."/>
            <person name="Cichocki N."/>
            <person name="Clum A."/>
            <person name="Copeland A."/>
            <person name="Hainaut M."/>
            <person name="Haridas S."/>
            <person name="Labutti K."/>
            <person name="Lindquist E."/>
            <person name="Lipzen A."/>
            <person name="Khouja H.-R."/>
            <person name="Murat C."/>
            <person name="Ohm R."/>
            <person name="Olson A."/>
            <person name="Spatafora J."/>
            <person name="Veneault-Fourrey C."/>
            <person name="Henrissat B."/>
            <person name="Grigoriev I."/>
            <person name="Martin F."/>
            <person name="Perotto S."/>
        </authorList>
    </citation>
    <scope>NUCLEOTIDE SEQUENCE [LARGE SCALE GENOMIC DNA]</scope>
    <source>
        <strain evidence="11 12">F</strain>
    </source>
</reference>
<keyword evidence="4 9" id="KW-0863">Zinc-finger</keyword>
<feature type="domain" description="C2H2-type" evidence="10">
    <location>
        <begin position="27"/>
        <end position="50"/>
    </location>
</feature>
<dbReference type="GO" id="GO:0008270">
    <property type="term" value="F:zinc ion binding"/>
    <property type="evidence" value="ECO:0007669"/>
    <property type="project" value="UniProtKB-KW"/>
</dbReference>
<dbReference type="InterPro" id="IPR051059">
    <property type="entry name" value="VerF-like"/>
</dbReference>